<keyword evidence="10" id="KW-0812">Transmembrane</keyword>
<evidence type="ECO:0000256" key="1">
    <source>
        <dbReference type="ARBA" id="ARBA00001971"/>
    </source>
</evidence>
<dbReference type="PRINTS" id="PR00385">
    <property type="entry name" value="P450"/>
</dbReference>
<dbReference type="GO" id="GO:0005506">
    <property type="term" value="F:iron ion binding"/>
    <property type="evidence" value="ECO:0007669"/>
    <property type="project" value="InterPro"/>
</dbReference>
<dbReference type="InterPro" id="IPR001128">
    <property type="entry name" value="Cyt_P450"/>
</dbReference>
<sequence length="573" mass="64080">MSSTVASYLDSIPVLPALVAAHPTIAKTVGAIALLVLGVYIYLFPYREATLTFRNLRGPARTSLVWGNLGEIIKAPPCGKHDEWIAEYGHTIRYTMMFGESRIVTTDPVALGFILQHSYDFIKPERTNQFLERMLGNGVLTAEGEVHRRQRRVLNPAFGPAAIRDMSPVFYDKAYELQRKFNTFIEDEAAADADVTSPTPAKDVDRVPGARKIDIMRYLGQTTLDVIGVAGFNYDFKTLSERRNPLAEAFNAMFQSGTRITALGILQNFFPILDFIKTKQTRVVKASRDKTIQIGNEIVDEKKKAIRELGSVEKDSDLGNDLLGRLMKANMAPDLRPEQKLTDAEVLAQITTFMLAGNETTSTALTWCLYRLAQYQHYQDRLRDEIRAVGEEQPSEAVVNALPFLDKIVHESLRLDSPVPGTIRMANKDMVVPFGTPVQGRDGKMIDSVLLKKGVHVFMPILTTNHATDIWGADAAEFNPDRYSREGIPKEQIPGVTYGNLLTFIGGARNCIGYRFALAEMKVILYVLIRSFKFDLLKSNPEYERKAQIVMRPRVVGEEDAGLQMPLLVSVAE</sequence>
<dbReference type="Pfam" id="PF00067">
    <property type="entry name" value="p450"/>
    <property type="match status" value="1"/>
</dbReference>
<keyword evidence="10" id="KW-0472">Membrane</keyword>
<evidence type="ECO:0000256" key="7">
    <source>
        <dbReference type="ARBA" id="ARBA00023004"/>
    </source>
</evidence>
<dbReference type="InterPro" id="IPR050121">
    <property type="entry name" value="Cytochrome_P450_monoxygenase"/>
</dbReference>
<evidence type="ECO:0000313" key="11">
    <source>
        <dbReference type="EMBL" id="WOO78171.1"/>
    </source>
</evidence>
<evidence type="ECO:0000256" key="6">
    <source>
        <dbReference type="ARBA" id="ARBA00023002"/>
    </source>
</evidence>
<proteinExistence type="inferred from homology"/>
<dbReference type="Proteomes" id="UP000827549">
    <property type="component" value="Chromosome 1"/>
</dbReference>
<protein>
    <submittedName>
        <fullName evidence="11">Cytochrome P450 monooxygenase FUM15</fullName>
    </submittedName>
</protein>
<comment type="cofactor">
    <cofactor evidence="1 9">
        <name>heme</name>
        <dbReference type="ChEBI" id="CHEBI:30413"/>
    </cofactor>
</comment>
<accession>A0AAF0Y5J5</accession>
<evidence type="ECO:0000256" key="5">
    <source>
        <dbReference type="ARBA" id="ARBA00022723"/>
    </source>
</evidence>
<evidence type="ECO:0000256" key="3">
    <source>
        <dbReference type="ARBA" id="ARBA00010617"/>
    </source>
</evidence>
<dbReference type="InterPro" id="IPR036396">
    <property type="entry name" value="Cyt_P450_sf"/>
</dbReference>
<comment type="pathway">
    <text evidence="2">Secondary metabolite biosynthesis.</text>
</comment>
<reference evidence="11" key="1">
    <citation type="submission" date="2023-10" db="EMBL/GenBank/DDBJ databases">
        <authorList>
            <person name="Noh H."/>
        </authorList>
    </citation>
    <scope>NUCLEOTIDE SEQUENCE</scope>
    <source>
        <strain evidence="11">DUCC4014</strain>
    </source>
</reference>
<dbReference type="Gene3D" id="1.10.630.10">
    <property type="entry name" value="Cytochrome P450"/>
    <property type="match status" value="1"/>
</dbReference>
<dbReference type="EMBL" id="CP086714">
    <property type="protein sequence ID" value="WOO78171.1"/>
    <property type="molecule type" value="Genomic_DNA"/>
</dbReference>
<dbReference type="PRINTS" id="PR00465">
    <property type="entry name" value="EP450IV"/>
</dbReference>
<comment type="similarity">
    <text evidence="3">Belongs to the cytochrome P450 family.</text>
</comment>
<feature type="binding site" description="axial binding residue" evidence="9">
    <location>
        <position position="511"/>
    </location>
    <ligand>
        <name>heme</name>
        <dbReference type="ChEBI" id="CHEBI:30413"/>
    </ligand>
    <ligandPart>
        <name>Fe</name>
        <dbReference type="ChEBI" id="CHEBI:18248"/>
    </ligandPart>
</feature>
<dbReference type="GeneID" id="87804976"/>
<dbReference type="PANTHER" id="PTHR24305:SF166">
    <property type="entry name" value="CYTOCHROME P450 12A4, MITOCHONDRIAL-RELATED"/>
    <property type="match status" value="1"/>
</dbReference>
<keyword evidence="5 9" id="KW-0479">Metal-binding</keyword>
<dbReference type="RefSeq" id="XP_062624203.1">
    <property type="nucleotide sequence ID" value="XM_062768219.1"/>
</dbReference>
<dbReference type="GO" id="GO:0004497">
    <property type="term" value="F:monooxygenase activity"/>
    <property type="evidence" value="ECO:0007669"/>
    <property type="project" value="UniProtKB-KW"/>
</dbReference>
<feature type="transmembrane region" description="Helical" evidence="10">
    <location>
        <begin position="25"/>
        <end position="44"/>
    </location>
</feature>
<keyword evidence="12" id="KW-1185">Reference proteome</keyword>
<dbReference type="CDD" id="cd11069">
    <property type="entry name" value="CYP_FUM15-like"/>
    <property type="match status" value="1"/>
</dbReference>
<dbReference type="InterPro" id="IPR002403">
    <property type="entry name" value="Cyt_P450_E_grp-IV"/>
</dbReference>
<evidence type="ECO:0000256" key="10">
    <source>
        <dbReference type="SAM" id="Phobius"/>
    </source>
</evidence>
<gene>
    <name evidence="11" type="primary">FUM15_7</name>
    <name evidence="11" type="ORF">LOC62_01G001721</name>
</gene>
<dbReference type="PANTHER" id="PTHR24305">
    <property type="entry name" value="CYTOCHROME P450"/>
    <property type="match status" value="1"/>
</dbReference>
<dbReference type="SUPFAM" id="SSF48264">
    <property type="entry name" value="Cytochrome P450"/>
    <property type="match status" value="1"/>
</dbReference>
<keyword evidence="6" id="KW-0560">Oxidoreductase</keyword>
<evidence type="ECO:0000256" key="9">
    <source>
        <dbReference type="PIRSR" id="PIRSR602403-1"/>
    </source>
</evidence>
<evidence type="ECO:0000313" key="12">
    <source>
        <dbReference type="Proteomes" id="UP000827549"/>
    </source>
</evidence>
<organism evidence="11 12">
    <name type="scientific">Vanrija pseudolonga</name>
    <dbReference type="NCBI Taxonomy" id="143232"/>
    <lineage>
        <taxon>Eukaryota</taxon>
        <taxon>Fungi</taxon>
        <taxon>Dikarya</taxon>
        <taxon>Basidiomycota</taxon>
        <taxon>Agaricomycotina</taxon>
        <taxon>Tremellomycetes</taxon>
        <taxon>Trichosporonales</taxon>
        <taxon>Trichosporonaceae</taxon>
        <taxon>Vanrija</taxon>
    </lineage>
</organism>
<evidence type="ECO:0000256" key="8">
    <source>
        <dbReference type="ARBA" id="ARBA00023033"/>
    </source>
</evidence>
<evidence type="ECO:0000256" key="4">
    <source>
        <dbReference type="ARBA" id="ARBA00022617"/>
    </source>
</evidence>
<dbReference type="GO" id="GO:0020037">
    <property type="term" value="F:heme binding"/>
    <property type="evidence" value="ECO:0007669"/>
    <property type="project" value="InterPro"/>
</dbReference>
<keyword evidence="7 9" id="KW-0408">Iron</keyword>
<dbReference type="AlphaFoldDB" id="A0AAF0Y5J5"/>
<evidence type="ECO:0000256" key="2">
    <source>
        <dbReference type="ARBA" id="ARBA00005179"/>
    </source>
</evidence>
<keyword evidence="8 11" id="KW-0503">Monooxygenase</keyword>
<name>A0AAF0Y5J5_9TREE</name>
<keyword evidence="4 9" id="KW-0349">Heme</keyword>
<dbReference type="GO" id="GO:0016705">
    <property type="term" value="F:oxidoreductase activity, acting on paired donors, with incorporation or reduction of molecular oxygen"/>
    <property type="evidence" value="ECO:0007669"/>
    <property type="project" value="InterPro"/>
</dbReference>
<keyword evidence="10" id="KW-1133">Transmembrane helix</keyword>